<feature type="domain" description="FAD/NAD(P)-binding" evidence="4">
    <location>
        <begin position="13"/>
        <end position="139"/>
    </location>
</feature>
<dbReference type="PRINTS" id="PR00469">
    <property type="entry name" value="PNDRDTASEII"/>
</dbReference>
<dbReference type="Pfam" id="PF07992">
    <property type="entry name" value="Pyr_redox_2"/>
    <property type="match status" value="1"/>
</dbReference>
<comment type="caution">
    <text evidence="5">The sequence shown here is derived from an EMBL/GenBank/DDBJ whole genome shotgun (WGS) entry which is preliminary data.</text>
</comment>
<sequence length="307" mass="31967">MDPKTQQQKSTTEVVVVGGGPAGLQAALTLGRIHRDVVLFDDGTYRNAAAAHMHNVVAHDGTPPAQFRADARGQLAAYGTVELREVRVESIEEVDASFRVRASDGSSVTAHAVVLATGVRDCLPPVPGLDALWGGPVAHCPFCHGHELSGRRVGILGAMAAPHLSALLGRIASGLLVLTDGEDVPDGLPDGTDVRSERVVCVEPHEDGVRVTLEGVDGRRSHEHVAGLFVRPELRQSAPFAEQLGLELNASGAVRIDELGRSSRPGVLCAGDLAHQAVFPMPMASVVAAAAAGQLAASSAIMALLSR</sequence>
<evidence type="ECO:0000259" key="4">
    <source>
        <dbReference type="Pfam" id="PF07992"/>
    </source>
</evidence>
<dbReference type="EMBL" id="BAABIW010000002">
    <property type="protein sequence ID" value="GAA5016837.1"/>
    <property type="molecule type" value="Genomic_DNA"/>
</dbReference>
<dbReference type="PANTHER" id="PTHR48105">
    <property type="entry name" value="THIOREDOXIN REDUCTASE 1-RELATED-RELATED"/>
    <property type="match status" value="1"/>
</dbReference>
<evidence type="ECO:0000256" key="1">
    <source>
        <dbReference type="ARBA" id="ARBA00022630"/>
    </source>
</evidence>
<proteinExistence type="predicted"/>
<gene>
    <name evidence="5" type="ORF">GCM10023258_02730</name>
</gene>
<evidence type="ECO:0000313" key="6">
    <source>
        <dbReference type="Proteomes" id="UP001500427"/>
    </source>
</evidence>
<keyword evidence="2" id="KW-0560">Oxidoreductase</keyword>
<dbReference type="SUPFAM" id="SSF51905">
    <property type="entry name" value="FAD/NAD(P)-binding domain"/>
    <property type="match status" value="1"/>
</dbReference>
<name>A0ABP9J123_9MICO</name>
<dbReference type="InterPro" id="IPR023753">
    <property type="entry name" value="FAD/NAD-binding_dom"/>
</dbReference>
<evidence type="ECO:0000256" key="2">
    <source>
        <dbReference type="ARBA" id="ARBA00023002"/>
    </source>
</evidence>
<organism evidence="5 6">
    <name type="scientific">Terrabacter aeriphilus</name>
    <dbReference type="NCBI Taxonomy" id="515662"/>
    <lineage>
        <taxon>Bacteria</taxon>
        <taxon>Bacillati</taxon>
        <taxon>Actinomycetota</taxon>
        <taxon>Actinomycetes</taxon>
        <taxon>Micrococcales</taxon>
        <taxon>Intrasporangiaceae</taxon>
        <taxon>Terrabacter</taxon>
    </lineage>
</organism>
<dbReference type="InterPro" id="IPR036188">
    <property type="entry name" value="FAD/NAD-bd_sf"/>
</dbReference>
<protein>
    <submittedName>
        <fullName evidence="5">FAD-dependent oxidoreductase</fullName>
    </submittedName>
</protein>
<reference evidence="6" key="1">
    <citation type="journal article" date="2019" name="Int. J. Syst. Evol. Microbiol.">
        <title>The Global Catalogue of Microorganisms (GCM) 10K type strain sequencing project: providing services to taxonomists for standard genome sequencing and annotation.</title>
        <authorList>
            <consortium name="The Broad Institute Genomics Platform"/>
            <consortium name="The Broad Institute Genome Sequencing Center for Infectious Disease"/>
            <person name="Wu L."/>
            <person name="Ma J."/>
        </authorList>
    </citation>
    <scope>NUCLEOTIDE SEQUENCE [LARGE SCALE GENOMIC DNA]</scope>
    <source>
        <strain evidence="6">JCM 17687</strain>
    </source>
</reference>
<dbReference type="Gene3D" id="3.50.50.60">
    <property type="entry name" value="FAD/NAD(P)-binding domain"/>
    <property type="match status" value="2"/>
</dbReference>
<dbReference type="Proteomes" id="UP001500427">
    <property type="component" value="Unassembled WGS sequence"/>
</dbReference>
<keyword evidence="6" id="KW-1185">Reference proteome</keyword>
<evidence type="ECO:0000313" key="5">
    <source>
        <dbReference type="EMBL" id="GAA5016837.1"/>
    </source>
</evidence>
<comment type="catalytic activity">
    <reaction evidence="3">
        <text>[thioredoxin]-dithiol + NADP(+) = [thioredoxin]-disulfide + NADPH + H(+)</text>
        <dbReference type="Rhea" id="RHEA:20345"/>
        <dbReference type="Rhea" id="RHEA-COMP:10698"/>
        <dbReference type="Rhea" id="RHEA-COMP:10700"/>
        <dbReference type="ChEBI" id="CHEBI:15378"/>
        <dbReference type="ChEBI" id="CHEBI:29950"/>
        <dbReference type="ChEBI" id="CHEBI:50058"/>
        <dbReference type="ChEBI" id="CHEBI:57783"/>
        <dbReference type="ChEBI" id="CHEBI:58349"/>
        <dbReference type="EC" id="1.8.1.9"/>
    </reaction>
</comment>
<dbReference type="PRINTS" id="PR00368">
    <property type="entry name" value="FADPNR"/>
</dbReference>
<keyword evidence="1" id="KW-0285">Flavoprotein</keyword>
<dbReference type="InterPro" id="IPR050097">
    <property type="entry name" value="Ferredoxin-NADP_redctase_2"/>
</dbReference>
<evidence type="ECO:0000256" key="3">
    <source>
        <dbReference type="ARBA" id="ARBA00048132"/>
    </source>
</evidence>
<accession>A0ABP9J123</accession>
<dbReference type="RefSeq" id="WP_345505626.1">
    <property type="nucleotide sequence ID" value="NZ_BAABIW010000002.1"/>
</dbReference>